<dbReference type="AlphaFoldDB" id="U4LBC6"/>
<evidence type="ECO:0000256" key="2">
    <source>
        <dbReference type="ARBA" id="ARBA00022942"/>
    </source>
</evidence>
<dbReference type="InterPro" id="IPR006746">
    <property type="entry name" value="26S_Psome_Rpn12"/>
</dbReference>
<dbReference type="OMA" id="HIMDGYF"/>
<dbReference type="Proteomes" id="UP000018144">
    <property type="component" value="Unassembled WGS sequence"/>
</dbReference>
<dbReference type="OrthoDB" id="8775810at2759"/>
<comment type="similarity">
    <text evidence="1">Belongs to the proteasome subunit S14 family.</text>
</comment>
<dbReference type="Pfam" id="PF10075">
    <property type="entry name" value="CSN8_PSD8_EIF3K"/>
    <property type="match status" value="1"/>
</dbReference>
<evidence type="ECO:0000313" key="4">
    <source>
        <dbReference type="EMBL" id="CCX16502.1"/>
    </source>
</evidence>
<dbReference type="InterPro" id="IPR033464">
    <property type="entry name" value="CSN8_PSD8_EIF3K"/>
</dbReference>
<reference evidence="4 5" key="1">
    <citation type="journal article" date="2013" name="PLoS Genet.">
        <title>The genome and development-dependent transcriptomes of Pyronema confluens: a window into fungal evolution.</title>
        <authorList>
            <person name="Traeger S."/>
            <person name="Altegoer F."/>
            <person name="Freitag M."/>
            <person name="Gabaldon T."/>
            <person name="Kempken F."/>
            <person name="Kumar A."/>
            <person name="Marcet-Houben M."/>
            <person name="Poggeler S."/>
            <person name="Stajich J.E."/>
            <person name="Nowrousian M."/>
        </authorList>
    </citation>
    <scope>NUCLEOTIDE SEQUENCE [LARGE SCALE GENOMIC DNA]</scope>
    <source>
        <strain evidence="5">CBS 100304</strain>
        <tissue evidence="4">Vegetative mycelium</tissue>
    </source>
</reference>
<gene>
    <name evidence="4" type="ORF">PCON_03145</name>
</gene>
<proteinExistence type="inferred from homology"/>
<dbReference type="Gene3D" id="1.25.40.990">
    <property type="match status" value="1"/>
</dbReference>
<dbReference type="GO" id="GO:0008541">
    <property type="term" value="C:proteasome regulatory particle, lid subcomplex"/>
    <property type="evidence" value="ECO:0007669"/>
    <property type="project" value="UniProtKB-ARBA"/>
</dbReference>
<evidence type="ECO:0000313" key="5">
    <source>
        <dbReference type="Proteomes" id="UP000018144"/>
    </source>
</evidence>
<organism evidence="4 5">
    <name type="scientific">Pyronema omphalodes (strain CBS 100304)</name>
    <name type="common">Pyronema confluens</name>
    <dbReference type="NCBI Taxonomy" id="1076935"/>
    <lineage>
        <taxon>Eukaryota</taxon>
        <taxon>Fungi</taxon>
        <taxon>Dikarya</taxon>
        <taxon>Ascomycota</taxon>
        <taxon>Pezizomycotina</taxon>
        <taxon>Pezizomycetes</taxon>
        <taxon>Pezizales</taxon>
        <taxon>Pyronemataceae</taxon>
        <taxon>Pyronema</taxon>
    </lineage>
</organism>
<dbReference type="FunFam" id="1.25.40.990:FF:000001">
    <property type="entry name" value="26S proteasome non-ATPase regulatory subunit"/>
    <property type="match status" value="1"/>
</dbReference>
<sequence>MSNLQSLHQSLVSSVSKKDYETASKQLSQLKIALLQHNALIPSADVSADILVGSREVLEIGAIVSIHLGDESAFLRYYAQLQPFYASQALNKSPSKNKNKIVGLYLLLLLTKNNIADFHTTIENIPDVEQDVFLGYPVTLERWLMEGSYDKVWLATKGSRVPSEEYAMFSEVLVGTIRHEIASCSEKAYASLPVSNAKQLLFLDSEGAVIEFAAERNWEVRDGRIYFPQEEADKASLSSQSIINYAIGYAQELENIV</sequence>
<dbReference type="PANTHER" id="PTHR12387:SF0">
    <property type="entry name" value="26S PROTEASOME NON-ATPASE REGULATORY SUBUNIT 8"/>
    <property type="match status" value="1"/>
</dbReference>
<dbReference type="GO" id="GO:0005829">
    <property type="term" value="C:cytosol"/>
    <property type="evidence" value="ECO:0007669"/>
    <property type="project" value="TreeGrafter"/>
</dbReference>
<dbReference type="InterPro" id="IPR000717">
    <property type="entry name" value="PCI_dom"/>
</dbReference>
<dbReference type="STRING" id="1076935.U4LBC6"/>
<dbReference type="GO" id="GO:0043161">
    <property type="term" value="P:proteasome-mediated ubiquitin-dependent protein catabolic process"/>
    <property type="evidence" value="ECO:0007669"/>
    <property type="project" value="TreeGrafter"/>
</dbReference>
<keyword evidence="2 4" id="KW-0647">Proteasome</keyword>
<evidence type="ECO:0000259" key="3">
    <source>
        <dbReference type="PROSITE" id="PS50250"/>
    </source>
</evidence>
<dbReference type="eggNOG" id="KOG3151">
    <property type="taxonomic scope" value="Eukaryota"/>
</dbReference>
<dbReference type="PROSITE" id="PS50250">
    <property type="entry name" value="PCI"/>
    <property type="match status" value="1"/>
</dbReference>
<name>U4LBC6_PYROM</name>
<dbReference type="GO" id="GO:0005634">
    <property type="term" value="C:nucleus"/>
    <property type="evidence" value="ECO:0007669"/>
    <property type="project" value="TreeGrafter"/>
</dbReference>
<dbReference type="EMBL" id="HF936418">
    <property type="protein sequence ID" value="CCX16502.1"/>
    <property type="molecule type" value="Genomic_DNA"/>
</dbReference>
<accession>U4LBC6</accession>
<dbReference type="PANTHER" id="PTHR12387">
    <property type="entry name" value="26S PROTEASOME NON-ATPASE REGULATORY SUBUNIT 8"/>
    <property type="match status" value="1"/>
</dbReference>
<evidence type="ECO:0000256" key="1">
    <source>
        <dbReference type="ARBA" id="ARBA00009627"/>
    </source>
</evidence>
<protein>
    <submittedName>
        <fullName evidence="4">Similar to 26S proteasome regulatory subunit rpn12 acc. no. P50524</fullName>
    </submittedName>
</protein>
<keyword evidence="5" id="KW-1185">Reference proteome</keyword>
<feature type="domain" description="PCI" evidence="3">
    <location>
        <begin position="69"/>
        <end position="243"/>
    </location>
</feature>